<proteinExistence type="predicted"/>
<keyword evidence="2" id="KW-1185">Reference proteome</keyword>
<protein>
    <submittedName>
        <fullName evidence="1">11347_t:CDS:1</fullName>
    </submittedName>
</protein>
<name>A0ACA9PZT0_9GLOM</name>
<evidence type="ECO:0000313" key="2">
    <source>
        <dbReference type="Proteomes" id="UP000789920"/>
    </source>
</evidence>
<evidence type="ECO:0000313" key="1">
    <source>
        <dbReference type="EMBL" id="CAG8727786.1"/>
    </source>
</evidence>
<reference evidence="1" key="1">
    <citation type="submission" date="2021-06" db="EMBL/GenBank/DDBJ databases">
        <authorList>
            <person name="Kallberg Y."/>
            <person name="Tangrot J."/>
            <person name="Rosling A."/>
        </authorList>
    </citation>
    <scope>NUCLEOTIDE SEQUENCE</scope>
    <source>
        <strain evidence="1">MA461A</strain>
    </source>
</reference>
<dbReference type="EMBL" id="CAJVQC010024788">
    <property type="protein sequence ID" value="CAG8727786.1"/>
    <property type="molecule type" value="Genomic_DNA"/>
</dbReference>
<gene>
    <name evidence="1" type="ORF">RPERSI_LOCUS11857</name>
</gene>
<comment type="caution">
    <text evidence="1">The sequence shown here is derived from an EMBL/GenBank/DDBJ whole genome shotgun (WGS) entry which is preliminary data.</text>
</comment>
<sequence>LQEILPLPIIVTQDEHNKNVYHAEIKWHGHGISPDVDATDGRGVYSDFKHTFTLTVPKNVTTVNCVRGVLDGSVFKHAFSFENHE</sequence>
<dbReference type="Proteomes" id="UP000789920">
    <property type="component" value="Unassembled WGS sequence"/>
</dbReference>
<accession>A0ACA9PZT0</accession>
<organism evidence="1 2">
    <name type="scientific">Racocetra persica</name>
    <dbReference type="NCBI Taxonomy" id="160502"/>
    <lineage>
        <taxon>Eukaryota</taxon>
        <taxon>Fungi</taxon>
        <taxon>Fungi incertae sedis</taxon>
        <taxon>Mucoromycota</taxon>
        <taxon>Glomeromycotina</taxon>
        <taxon>Glomeromycetes</taxon>
        <taxon>Diversisporales</taxon>
        <taxon>Gigasporaceae</taxon>
        <taxon>Racocetra</taxon>
    </lineage>
</organism>
<feature type="non-terminal residue" evidence="1">
    <location>
        <position position="1"/>
    </location>
</feature>